<dbReference type="STRING" id="1140003.OMY_00463"/>
<gene>
    <name evidence="2" type="ORF">I573_00458</name>
</gene>
<keyword evidence="3" id="KW-1185">Reference proteome</keyword>
<name>S0L7X0_9ENTE</name>
<organism evidence="2 3">
    <name type="scientific">Enterococcus sulfureus ATCC 49903</name>
    <dbReference type="NCBI Taxonomy" id="1140003"/>
    <lineage>
        <taxon>Bacteria</taxon>
        <taxon>Bacillati</taxon>
        <taxon>Bacillota</taxon>
        <taxon>Bacilli</taxon>
        <taxon>Lactobacillales</taxon>
        <taxon>Enterococcaceae</taxon>
        <taxon>Enterococcus</taxon>
    </lineage>
</organism>
<keyword evidence="1" id="KW-0472">Membrane</keyword>
<evidence type="ECO:0008006" key="4">
    <source>
        <dbReference type="Google" id="ProtNLM"/>
    </source>
</evidence>
<feature type="transmembrane region" description="Helical" evidence="1">
    <location>
        <begin position="67"/>
        <end position="85"/>
    </location>
</feature>
<dbReference type="AlphaFoldDB" id="S0L7X0"/>
<evidence type="ECO:0000313" key="3">
    <source>
        <dbReference type="Proteomes" id="UP000015961"/>
    </source>
</evidence>
<reference evidence="2 3" key="1">
    <citation type="submission" date="2013-03" db="EMBL/GenBank/DDBJ databases">
        <title>The Genome Sequence of Enterococcus sulfureus ATCC_49903 (PacBio/Illumina hybrid assembly).</title>
        <authorList>
            <consortium name="The Broad Institute Genomics Platform"/>
            <consortium name="The Broad Institute Genome Sequencing Center for Infectious Disease"/>
            <person name="Earl A."/>
            <person name="Russ C."/>
            <person name="Gilmore M."/>
            <person name="Surin D."/>
            <person name="Walker B."/>
            <person name="Young S."/>
            <person name="Zeng Q."/>
            <person name="Gargeya S."/>
            <person name="Fitzgerald M."/>
            <person name="Haas B."/>
            <person name="Abouelleil A."/>
            <person name="Allen A.W."/>
            <person name="Alvarado L."/>
            <person name="Arachchi H.M."/>
            <person name="Berlin A.M."/>
            <person name="Chapman S.B."/>
            <person name="Gainer-Dewar J."/>
            <person name="Goldberg J."/>
            <person name="Griggs A."/>
            <person name="Gujja S."/>
            <person name="Hansen M."/>
            <person name="Howarth C."/>
            <person name="Imamovic A."/>
            <person name="Ireland A."/>
            <person name="Larimer J."/>
            <person name="McCowan C."/>
            <person name="Murphy C."/>
            <person name="Pearson M."/>
            <person name="Poon T.W."/>
            <person name="Priest M."/>
            <person name="Roberts A."/>
            <person name="Saif S."/>
            <person name="Shea T."/>
            <person name="Sisk P."/>
            <person name="Sykes S."/>
            <person name="Wortman J."/>
            <person name="Nusbaum C."/>
            <person name="Birren B."/>
        </authorList>
    </citation>
    <scope>NUCLEOTIDE SEQUENCE [LARGE SCALE GENOMIC DNA]</scope>
    <source>
        <strain evidence="2 3">ATCC 49903</strain>
    </source>
</reference>
<evidence type="ECO:0000313" key="2">
    <source>
        <dbReference type="EMBL" id="EOT87402.1"/>
    </source>
</evidence>
<dbReference type="RefSeq" id="WP_016184954.1">
    <property type="nucleotide sequence ID" value="NZ_ASWO01000001.1"/>
</dbReference>
<evidence type="ECO:0000256" key="1">
    <source>
        <dbReference type="SAM" id="Phobius"/>
    </source>
</evidence>
<comment type="caution">
    <text evidence="2">The sequence shown here is derived from an EMBL/GenBank/DDBJ whole genome shotgun (WGS) entry which is preliminary data.</text>
</comment>
<feature type="transmembrane region" description="Helical" evidence="1">
    <location>
        <begin position="44"/>
        <end position="61"/>
    </location>
</feature>
<keyword evidence="1" id="KW-1133">Transmembrane helix</keyword>
<feature type="transmembrane region" description="Helical" evidence="1">
    <location>
        <begin position="6"/>
        <end position="23"/>
    </location>
</feature>
<sequence>MTTILVVIFSLVLLSVGIFMCKQPQGLFQLIQSTPQNQKFIKRYSYTLIGLGIIGLISSFFLTKVMALWFIGLVLLLSMVFSLQFSKKMSARL</sequence>
<protein>
    <recommendedName>
        <fullName evidence="4">DUF3784 domain-containing protein</fullName>
    </recommendedName>
</protein>
<accession>S0L7X0</accession>
<proteinExistence type="predicted"/>
<dbReference type="PATRIC" id="fig|1140003.3.peg.458"/>
<dbReference type="Proteomes" id="UP000015961">
    <property type="component" value="Unassembled WGS sequence"/>
</dbReference>
<keyword evidence="1" id="KW-0812">Transmembrane</keyword>
<dbReference type="EMBL" id="ASWO01000001">
    <property type="protein sequence ID" value="EOT87402.1"/>
    <property type="molecule type" value="Genomic_DNA"/>
</dbReference>